<dbReference type="RefSeq" id="WP_158535025.1">
    <property type="nucleotide sequence ID" value="NZ_CAWNWM010000003.1"/>
</dbReference>
<keyword evidence="2 5" id="KW-0328">Glycosyltransferase</keyword>
<dbReference type="EMBL" id="PQWO01000003">
    <property type="protein sequence ID" value="PZD74199.1"/>
    <property type="molecule type" value="Genomic_DNA"/>
</dbReference>
<dbReference type="AlphaFoldDB" id="A0A2W1JLK4"/>
<dbReference type="PANTHER" id="PTHR43685:SF5">
    <property type="entry name" value="GLYCOSYLTRANSFERASE EPSE-RELATED"/>
    <property type="match status" value="1"/>
</dbReference>
<dbReference type="Proteomes" id="UP000248857">
    <property type="component" value="Unassembled WGS sequence"/>
</dbReference>
<reference evidence="5 6" key="1">
    <citation type="journal article" date="2018" name="Sci. Rep.">
        <title>A novel species of the marine cyanobacterium Acaryochloris with a unique pigment content and lifestyle.</title>
        <authorList>
            <person name="Partensky F."/>
            <person name="Six C."/>
            <person name="Ratin M."/>
            <person name="Garczarek L."/>
            <person name="Vaulot D."/>
            <person name="Probert I."/>
            <person name="Calteau A."/>
            <person name="Gourvil P."/>
            <person name="Marie D."/>
            <person name="Grebert T."/>
            <person name="Bouchier C."/>
            <person name="Le Panse S."/>
            <person name="Gachenot M."/>
            <person name="Rodriguez F."/>
            <person name="Garrido J.L."/>
        </authorList>
    </citation>
    <scope>NUCLEOTIDE SEQUENCE [LARGE SCALE GENOMIC DNA]</scope>
    <source>
        <strain evidence="5 6">RCC1774</strain>
    </source>
</reference>
<evidence type="ECO:0000256" key="3">
    <source>
        <dbReference type="ARBA" id="ARBA00022679"/>
    </source>
</evidence>
<comment type="similarity">
    <text evidence="1">Belongs to the glycosyltransferase 2 family.</text>
</comment>
<keyword evidence="3 5" id="KW-0808">Transferase</keyword>
<keyword evidence="6" id="KW-1185">Reference proteome</keyword>
<evidence type="ECO:0000313" key="6">
    <source>
        <dbReference type="Proteomes" id="UP000248857"/>
    </source>
</evidence>
<dbReference type="InterPro" id="IPR029044">
    <property type="entry name" value="Nucleotide-diphossugar_trans"/>
</dbReference>
<accession>A0A2W1JLK4</accession>
<dbReference type="EC" id="2.4.-.-" evidence="5"/>
<dbReference type="Gene3D" id="3.90.550.10">
    <property type="entry name" value="Spore Coat Polysaccharide Biosynthesis Protein SpsA, Chain A"/>
    <property type="match status" value="1"/>
</dbReference>
<sequence>MSILAPKISVLMGVYNGSCYLRESVSSILNQTFSNFEFVIIDDASNDNTWDILTSLSKQDERIKLIRNKQNIGLTRSLNKGLVIAQGELIARQDADDISLPIRFEKQVQFLDQRPSAVLVSGCYEYIDAEGISFKTVRVAGGPDITAWYLLFYNRIGAHGLAMFRRQVVAEIGGYSEDYRYSQDYELWSRLVDTGDLVVLPDVLQLYRRDHDSSISVKFSSVQQDLALQVTAQNITNVIGEGMSKEALIDLRNFWVGQYLEIQDIGALYANLKKIHRAFIQQRSKIASYSGTGVSRRLGDVVLLRFLCWTNLFSSSHDWHRKAKVIRCAFLWNPVKAINLFSRRAFRNLPRSIKTFPI</sequence>
<name>A0A2W1JLK4_9CYAN</name>
<dbReference type="InterPro" id="IPR001173">
    <property type="entry name" value="Glyco_trans_2-like"/>
</dbReference>
<evidence type="ECO:0000256" key="1">
    <source>
        <dbReference type="ARBA" id="ARBA00006739"/>
    </source>
</evidence>
<comment type="caution">
    <text evidence="5">The sequence shown here is derived from an EMBL/GenBank/DDBJ whole genome shotgun (WGS) entry which is preliminary data.</text>
</comment>
<organism evidence="5 6">
    <name type="scientific">Acaryochloris thomasi RCC1774</name>
    <dbReference type="NCBI Taxonomy" id="1764569"/>
    <lineage>
        <taxon>Bacteria</taxon>
        <taxon>Bacillati</taxon>
        <taxon>Cyanobacteriota</taxon>
        <taxon>Cyanophyceae</taxon>
        <taxon>Acaryochloridales</taxon>
        <taxon>Acaryochloridaceae</taxon>
        <taxon>Acaryochloris</taxon>
        <taxon>Acaryochloris thomasi</taxon>
    </lineage>
</organism>
<dbReference type="Pfam" id="PF00535">
    <property type="entry name" value="Glycos_transf_2"/>
    <property type="match status" value="1"/>
</dbReference>
<evidence type="ECO:0000259" key="4">
    <source>
        <dbReference type="Pfam" id="PF00535"/>
    </source>
</evidence>
<dbReference type="SUPFAM" id="SSF53448">
    <property type="entry name" value="Nucleotide-diphospho-sugar transferases"/>
    <property type="match status" value="1"/>
</dbReference>
<dbReference type="GO" id="GO:0016757">
    <property type="term" value="F:glycosyltransferase activity"/>
    <property type="evidence" value="ECO:0007669"/>
    <property type="project" value="UniProtKB-KW"/>
</dbReference>
<dbReference type="InterPro" id="IPR050834">
    <property type="entry name" value="Glycosyltransf_2"/>
</dbReference>
<evidence type="ECO:0000313" key="5">
    <source>
        <dbReference type="EMBL" id="PZD74199.1"/>
    </source>
</evidence>
<proteinExistence type="inferred from homology"/>
<feature type="domain" description="Glycosyltransferase 2-like" evidence="4">
    <location>
        <begin position="9"/>
        <end position="172"/>
    </location>
</feature>
<protein>
    <submittedName>
        <fullName evidence="5">Glycosyltransferase EpsE</fullName>
        <ecNumber evidence="5">2.4.-.-</ecNumber>
    </submittedName>
</protein>
<evidence type="ECO:0000256" key="2">
    <source>
        <dbReference type="ARBA" id="ARBA00022676"/>
    </source>
</evidence>
<dbReference type="OrthoDB" id="455644at2"/>
<gene>
    <name evidence="5" type="primary">epsE_2</name>
    <name evidence="5" type="ORF">C1752_01224</name>
</gene>
<dbReference type="PANTHER" id="PTHR43685">
    <property type="entry name" value="GLYCOSYLTRANSFERASE"/>
    <property type="match status" value="1"/>
</dbReference>